<keyword evidence="2" id="KW-1185">Reference proteome</keyword>
<organism evidence="1 2">
    <name type="scientific">Patella caerulea</name>
    <name type="common">Rayed Mediterranean limpet</name>
    <dbReference type="NCBI Taxonomy" id="87958"/>
    <lineage>
        <taxon>Eukaryota</taxon>
        <taxon>Metazoa</taxon>
        <taxon>Spiralia</taxon>
        <taxon>Lophotrochozoa</taxon>
        <taxon>Mollusca</taxon>
        <taxon>Gastropoda</taxon>
        <taxon>Patellogastropoda</taxon>
        <taxon>Patelloidea</taxon>
        <taxon>Patellidae</taxon>
        <taxon>Patella</taxon>
    </lineage>
</organism>
<proteinExistence type="predicted"/>
<evidence type="ECO:0000313" key="1">
    <source>
        <dbReference type="EMBL" id="KAK6168741.1"/>
    </source>
</evidence>
<accession>A0AAN8GD87</accession>
<dbReference type="PANTHER" id="PTHR31424">
    <property type="entry name" value="PROTEIN CBG23806"/>
    <property type="match status" value="1"/>
</dbReference>
<reference evidence="1 2" key="1">
    <citation type="submission" date="2024-01" db="EMBL/GenBank/DDBJ databases">
        <title>The genome of the rayed Mediterranean limpet Patella caerulea (Linnaeus, 1758).</title>
        <authorList>
            <person name="Anh-Thu Weber A."/>
            <person name="Halstead-Nussloch G."/>
        </authorList>
    </citation>
    <scope>NUCLEOTIDE SEQUENCE [LARGE SCALE GENOMIC DNA]</scope>
    <source>
        <strain evidence="1">AATW-2023a</strain>
        <tissue evidence="1">Whole specimen</tissue>
    </source>
</reference>
<name>A0AAN8GD87_PATCE</name>
<protein>
    <submittedName>
        <fullName evidence="1">Uncharacterized protein</fullName>
    </submittedName>
</protein>
<sequence length="375" mass="42502">MVKVGIDGGGSFLKFCLNLIKTDDSSRSEPVQKRLKYSEGAFQGKFIDSGVKKLLLIAITEDVKESYDNVNPILDLLKLDRVEFMSAFDLKLANVYLGIGTHSSTYPCPWCETAKKDFSNPNRQIKLRTLGMIRENAAKFQDEKKRHRSKNLSAAAYKSCIHEPLAKNLPDDTLVIDLLPVMELHLLLGITNRLYNHADTILSAVEGTTYSAKDWSDQLGIRRPPLHSGEVNGNQCKRLLDNISILKTLLEDANTGAPGQKVFNTFEKFNLLRKACFGMICDENYQQAIVDFQLAYSELHISVTSKCHAAFDHIHEFLERQRRPQEDPIRGLGFWSEQASEAVHSDFSALWHQHYKRDRSHANYGKFLLKAVVTL</sequence>
<comment type="caution">
    <text evidence="1">The sequence shown here is derived from an EMBL/GenBank/DDBJ whole genome shotgun (WGS) entry which is preliminary data.</text>
</comment>
<gene>
    <name evidence="1" type="ORF">SNE40_019926</name>
</gene>
<evidence type="ECO:0000313" key="2">
    <source>
        <dbReference type="Proteomes" id="UP001347796"/>
    </source>
</evidence>
<dbReference type="AlphaFoldDB" id="A0AAN8GD87"/>
<dbReference type="Proteomes" id="UP001347796">
    <property type="component" value="Unassembled WGS sequence"/>
</dbReference>
<dbReference type="EMBL" id="JAZGQO010000015">
    <property type="protein sequence ID" value="KAK6168741.1"/>
    <property type="molecule type" value="Genomic_DNA"/>
</dbReference>
<dbReference type="PANTHER" id="PTHR31424:SF5">
    <property type="entry name" value="APPLE DOMAIN-CONTAINING PROTEIN"/>
    <property type="match status" value="1"/>
</dbReference>